<evidence type="ECO:0008006" key="3">
    <source>
        <dbReference type="Google" id="ProtNLM"/>
    </source>
</evidence>
<dbReference type="Pfam" id="PF17170">
    <property type="entry name" value="DUF5128"/>
    <property type="match status" value="1"/>
</dbReference>
<protein>
    <recommendedName>
        <fullName evidence="3">6-bladed beta-propeller protein</fullName>
    </recommendedName>
</protein>
<evidence type="ECO:0000313" key="1">
    <source>
        <dbReference type="EMBL" id="GMQ34180.1"/>
    </source>
</evidence>
<dbReference type="SUPFAM" id="SSF63825">
    <property type="entry name" value="YWTD domain"/>
    <property type="match status" value="1"/>
</dbReference>
<comment type="caution">
    <text evidence="1">The sequence shown here is derived from an EMBL/GenBank/DDBJ whole genome shotgun (WGS) entry which is preliminary data.</text>
</comment>
<gene>
    <name evidence="1" type="ORF">Ataiwa_24520</name>
</gene>
<dbReference type="EMBL" id="BTPE01000008">
    <property type="protein sequence ID" value="GMQ34180.1"/>
    <property type="molecule type" value="Genomic_DNA"/>
</dbReference>
<dbReference type="PROSITE" id="PS51257">
    <property type="entry name" value="PROKAR_LIPOPROTEIN"/>
    <property type="match status" value="1"/>
</dbReference>
<proteinExistence type="predicted"/>
<name>A0ABQ6Q3P1_9BACT</name>
<keyword evidence="2" id="KW-1185">Reference proteome</keyword>
<sequence length="375" mass="42859">MRNIGFFAILFFVGCKSIDPSLRVKTVTIQPQSQEIRFEEVFSKAKALNLSGEELPLSVYRVIPLDEGFLILDGKKQQVGFINSEGDFKTVISSVGESPGEFLEIWDLKINPQNNKIFILDRKVRKLLIFSDSFGFETEIPIKKEYASSLLSFSVLSGNEILFQTSGSSGYKFMRYDISSKNFEFKVPIDQEFEGLGFGSDRSMSVLNDQVSVIYPLSNKIERYDRFLSRKEDLFVDFQGFSITESELKQVAYDQNRMFDLIQNDRNKKTHSFGIVELDRYYVISYYLGSFRNGDFLKSIVEKSTGHTKTYNTIKIGDVEVDLLLMGNGKGDELIFSLNPEKLERMSDSQIHALSKKLKISIDKNSPLLLFCTLK</sequence>
<dbReference type="RefSeq" id="WP_338229008.1">
    <property type="nucleotide sequence ID" value="NZ_BTPE01000008.1"/>
</dbReference>
<reference evidence="1 2" key="1">
    <citation type="submission" date="2023-08" db="EMBL/GenBank/DDBJ databases">
        <title>Draft genome sequence of Algoriphagus taiwanensis.</title>
        <authorList>
            <person name="Takatani N."/>
            <person name="Hosokawa M."/>
            <person name="Sawabe T."/>
        </authorList>
    </citation>
    <scope>NUCLEOTIDE SEQUENCE [LARGE SCALE GENOMIC DNA]</scope>
    <source>
        <strain evidence="1 2">JCM 19755</strain>
    </source>
</reference>
<evidence type="ECO:0000313" key="2">
    <source>
        <dbReference type="Proteomes" id="UP001307705"/>
    </source>
</evidence>
<accession>A0ABQ6Q3P1</accession>
<dbReference type="Proteomes" id="UP001307705">
    <property type="component" value="Unassembled WGS sequence"/>
</dbReference>
<organism evidence="1 2">
    <name type="scientific">Algoriphagus taiwanensis</name>
    <dbReference type="NCBI Taxonomy" id="1445656"/>
    <lineage>
        <taxon>Bacteria</taxon>
        <taxon>Pseudomonadati</taxon>
        <taxon>Bacteroidota</taxon>
        <taxon>Cytophagia</taxon>
        <taxon>Cytophagales</taxon>
        <taxon>Cyclobacteriaceae</taxon>
        <taxon>Algoriphagus</taxon>
    </lineage>
</organism>